<feature type="region of interest" description="Disordered" evidence="19">
    <location>
        <begin position="1998"/>
        <end position="2022"/>
    </location>
</feature>
<feature type="region of interest" description="Disordered" evidence="19">
    <location>
        <begin position="480"/>
        <end position="549"/>
    </location>
</feature>
<dbReference type="SMART" id="SM00020">
    <property type="entry name" value="Tryp_SPc"/>
    <property type="match status" value="1"/>
</dbReference>
<evidence type="ECO:0000256" key="10">
    <source>
        <dbReference type="ARBA" id="ARBA00022825"/>
    </source>
</evidence>
<dbReference type="GO" id="GO:0005634">
    <property type="term" value="C:nucleus"/>
    <property type="evidence" value="ECO:0007669"/>
    <property type="project" value="UniProtKB-SubCell"/>
</dbReference>
<dbReference type="FunFam" id="2.40.10.10:FF:000122">
    <property type="entry name" value="Chymotrypsin-like elastase family member 1"/>
    <property type="match status" value="1"/>
</dbReference>
<feature type="domain" description="C2H2-type" evidence="20">
    <location>
        <begin position="1240"/>
        <end position="1268"/>
    </location>
</feature>
<dbReference type="FunFam" id="2.40.10.10:FF:000008">
    <property type="entry name" value="Cationic trypsin"/>
    <property type="match status" value="1"/>
</dbReference>
<feature type="domain" description="C2H2-type" evidence="20">
    <location>
        <begin position="138"/>
        <end position="160"/>
    </location>
</feature>
<dbReference type="InterPro" id="IPR009003">
    <property type="entry name" value="Peptidase_S1_PA"/>
</dbReference>
<feature type="domain" description="C2H2-type" evidence="20">
    <location>
        <begin position="1519"/>
        <end position="1546"/>
    </location>
</feature>
<evidence type="ECO:0000256" key="14">
    <source>
        <dbReference type="ARBA" id="ARBA00023242"/>
    </source>
</evidence>
<feature type="domain" description="C2H2-type" evidence="20">
    <location>
        <begin position="2178"/>
        <end position="2201"/>
    </location>
</feature>
<dbReference type="PROSITE" id="PS50157">
    <property type="entry name" value="ZINC_FINGER_C2H2_2"/>
    <property type="match status" value="24"/>
</dbReference>
<feature type="region of interest" description="Disordered" evidence="19">
    <location>
        <begin position="1470"/>
        <end position="1509"/>
    </location>
</feature>
<evidence type="ECO:0000256" key="1">
    <source>
        <dbReference type="ARBA" id="ARBA00004123"/>
    </source>
</evidence>
<evidence type="ECO:0000256" key="6">
    <source>
        <dbReference type="ARBA" id="ARBA00022737"/>
    </source>
</evidence>
<feature type="compositionally biased region" description="Polar residues" evidence="19">
    <location>
        <begin position="561"/>
        <end position="583"/>
    </location>
</feature>
<feature type="compositionally biased region" description="Acidic residues" evidence="19">
    <location>
        <begin position="65"/>
        <end position="74"/>
    </location>
</feature>
<feature type="domain" description="C2H2-type" evidence="20">
    <location>
        <begin position="417"/>
        <end position="440"/>
    </location>
</feature>
<dbReference type="GO" id="GO:0006508">
    <property type="term" value="P:proteolysis"/>
    <property type="evidence" value="ECO:0007669"/>
    <property type="project" value="UniProtKB-KW"/>
</dbReference>
<keyword evidence="10 18" id="KW-0720">Serine protease</keyword>
<dbReference type="GO" id="GO:0008270">
    <property type="term" value="F:zinc ion binding"/>
    <property type="evidence" value="ECO:0007669"/>
    <property type="project" value="UniProtKB-KW"/>
</dbReference>
<evidence type="ECO:0000256" key="5">
    <source>
        <dbReference type="ARBA" id="ARBA00022723"/>
    </source>
</evidence>
<feature type="domain" description="C2H2-type" evidence="20">
    <location>
        <begin position="1775"/>
        <end position="1802"/>
    </location>
</feature>
<feature type="compositionally biased region" description="Low complexity" evidence="19">
    <location>
        <begin position="1753"/>
        <end position="1765"/>
    </location>
</feature>
<feature type="compositionally biased region" description="Basic and acidic residues" evidence="19">
    <location>
        <begin position="1496"/>
        <end position="1506"/>
    </location>
</feature>
<dbReference type="PROSITE" id="PS00134">
    <property type="entry name" value="TRYPSIN_HIS"/>
    <property type="match status" value="1"/>
</dbReference>
<keyword evidence="5" id="KW-0479">Metal-binding</keyword>
<feature type="domain" description="C2H2-type" evidence="20">
    <location>
        <begin position="1827"/>
        <end position="1854"/>
    </location>
</feature>
<evidence type="ECO:0000256" key="11">
    <source>
        <dbReference type="ARBA" id="ARBA00022833"/>
    </source>
</evidence>
<keyword evidence="14" id="KW-0539">Nucleus</keyword>
<feature type="region of interest" description="Disordered" evidence="19">
    <location>
        <begin position="1133"/>
        <end position="1161"/>
    </location>
</feature>
<feature type="compositionally biased region" description="Basic and acidic residues" evidence="19">
    <location>
        <begin position="40"/>
        <end position="64"/>
    </location>
</feature>
<proteinExistence type="predicted"/>
<sequence length="2454" mass="276966">MGPEIDKEEESVVKTIESDNTDLNHDTSKQDDLTDASADSTHHREEDQQPEQDKILREETKGPDDSTETIMEDTENPKCTENDKENPEPKTGDERTGLSVKQRKSQLECKECGETFTRRETYNLHRYSHMHQDEEASLICKECGITFQHRSDLIKHRSTHKEISQEAVSYMNGPKSICNEQKKLICKLCNKCFSTMMRLRIHVCDGNVDKPFRCPLCRKEFQYRVSIIAHMASHSLDSPYRCLECNKGFQNLEMLHVHQRSHTALKPYECPECSMVFRHRSLMEGHRRSHTEEKAHLCKVCGKNFKYGSLLQQHQYLHTGQKPYTCSYCGKRFAFAQNMRAHFRQHKKISVRSEEHIPNNNSLVEQVGKENTSVELKRNCPLCPKMFHKASDLRAHMLIHEAEYERMSNCKRIDKVYACQHCPLKFQTEALLQSHSQTHTTNVLGMNATQITNQVKAVFDKQEEVGLPAADNASVLEFRETGEQARGREGPGKRGSLRLEQDNGRTGPLPERIVPEPVLPNVHPQQSPSFGASTHEQPRPQPVNHSQQFHLQQEWQLQMATSSEELQRSHTTTTPSLSEAQPTNPVPMQWPKGQHKTLLPKCDSGLKPQHQTLQTNVHMSPPPNYLERNALEVEQKSKHPALWMNTPSSALQKTPAESLHSDRPSPLDVKILSQRPIQDPQHPEWGMFFESSQTQKSELFRNPSEDSNLSMDLKPPVISKSDKLTHDFQIPDSSVLSRSDQTGALVLSSGASGLAKTNSWSMKASLDMSSSVSLQDFHGDVLEKQQNRLIQHLPQQLQIPQQIHPQPPQLTPWVSTVPPNQMGPVNITFPPAHFPLGERPPLWGFQTGPVVSQTLMNGPVQQGHIQAQHRVALLSGQRIPLNQTPTFISSPFPPPPTTLNLPVHPMHSVARSLPGPMPQGIFFTSQGTINEMPLMPQVPNLPQLSQQSDLHKLEDCRLPTNNESPSSMCEKGAVQKKNTEPVSYSKVRNAESWGREEPSGPHGPVSEAQDHAGGEATNTADMSMKIKEEDECLLLEEGEEEELADIPTTEGDSNKRHKSIEDRPCSKDSSEVFGNKEDDLDDDGEQVHDGPIIAHLKKKSFQCPTCGRCYSRASALEAHQRCHEEKLVKSKTFEFESEKTSPRNEPSGKTHDDHRGSEQTDAQEKKVFRCYCGKPFQSMCGLKTHQRFSTSCSKEKVEKVIKHQFVCSECDKSFVSSVALLCHQHWHKRRAETGGSSQSYKCTECGKCFNSLTFYNKHQRTAHSEEHPAKSFLHQVIQLKKKAFECQECGRRFSRASALQAHQLCHTDAFFDIMEVKRGLSGTTQTLKENQNQKSVSVEFKSQDVVDVKVQYDKTEVCKSDYDELNATDVVASGSGNTPGISEEQNPDLELVCESDQEEKEELSLTPESTSSLQRIPEIDVKIIQVNYELLNNEPLVTSGEMSNSCPHCDQTFDTALSLHNHLLWHNKSKGKTSDLPTSSEKVHSPSKSSHAAPTETHDEKIELKSDSYQSQDLDKSSLKCEECGIVFSRLSALHSHEQIHNSQKKPFPCLQCKKSYQTAGGLFIHQSVCCGTVQDETSKHFNPTKTLLGPKVHHCKKCGKGFWSIGAFYHHKQSSTQCADVETKPSGEIDREKYRRRKKKGRRLIHDQKPPVKSFEYQLQELKEKSYQCPYCNSVFSRAMALQFHMRSHGFETGLGCDNQCPRCLKYFASQLLLYNHHKHCVKSEETTELLHDPVRIKQEEQKPDICDMSQSTPPLASESASEPTSPPVSELKYKCKDCSRSFAVVGALNFHKRIHASDHQSKKLKAVLSKKFKLHKVKSEKSCQFVCVECGRQFDSNSALGTHRRWHKDKRLARYLSKTHKLRSRQDAGPYLCDMCGKGFFYLCVLRRHQLHHPPTNAQPQKVSNGLYNCPDCLMSFVNGSLLATHFFDRHSEPTERILSKDKSESPIKESTWDVTKTKMGIVRHYRCSQCDKIFLNIHGLRAHLCKKQKTVAASTGSSSTHAQPFAASTKPEPKPCTEGEPIQRIRNLELTKCLFKCNKCAKSFQSESQLHAHKEVVNTHPYCCTLCCRGYWNENQLEQHLSWHNEVRQRLPTELRYRLSASIVPEHSDASSEAVKSQNCHKCRSCGKTFWSSQALQNHQILHKHETASSFAKSSGGKEGKDSNSALEVGTPVQMCCTECGISFRHETELHQHYIEHARGLSSAMKSTVLALVILAAACSADEKIIGGYECSPNSQPWQIYLTYDNGVRWCGASLINERWVVSAAHCYVSADRLTVHLGEHSITVEEGTEQRIGAEKVITHPKYNDFTYDNDFMLIKLKEPAVFNPFVQPIPLATSCSSTGEECLVSGWGNLINTGVNYATELQCLNLPVLSRAQCEGSYGWQITKNMFCAGFMEGGKDSCQGDSGGPVVCNGELRGVVSWGYGCAEQRYPGVYVEVCRYNEWVETTIAKN</sequence>
<dbReference type="PANTHER" id="PTHR16515:SF57">
    <property type="entry name" value="ZINC FINGER PROTEIN 154-LIKE"/>
    <property type="match status" value="1"/>
</dbReference>
<dbReference type="InterPro" id="IPR001254">
    <property type="entry name" value="Trypsin_dom"/>
</dbReference>
<feature type="domain" description="C2H2-type" evidence="20">
    <location>
        <begin position="107"/>
        <end position="136"/>
    </location>
</feature>
<dbReference type="Pfam" id="PF00089">
    <property type="entry name" value="Trypsin"/>
    <property type="match status" value="1"/>
</dbReference>
<dbReference type="InterPro" id="IPR036236">
    <property type="entry name" value="Znf_C2H2_sf"/>
</dbReference>
<dbReference type="Gene3D" id="3.30.160.60">
    <property type="entry name" value="Classic Zinc Finger"/>
    <property type="match status" value="16"/>
</dbReference>
<dbReference type="CDD" id="cd00190">
    <property type="entry name" value="Tryp_SPc"/>
    <property type="match status" value="1"/>
</dbReference>
<keyword evidence="13" id="KW-1015">Disulfide bond</keyword>
<feature type="domain" description="C2H2-type" evidence="20">
    <location>
        <begin position="1101"/>
        <end position="1123"/>
    </location>
</feature>
<keyword evidence="9 18" id="KW-0378">Hydrolase</keyword>
<dbReference type="InterPro" id="IPR018114">
    <property type="entry name" value="TRYPSIN_HIS"/>
</dbReference>
<dbReference type="Pfam" id="PF00096">
    <property type="entry name" value="zf-C2H2"/>
    <property type="match status" value="10"/>
</dbReference>
<feature type="compositionally biased region" description="Basic and acidic residues" evidence="19">
    <location>
        <begin position="1059"/>
        <end position="1077"/>
    </location>
</feature>
<keyword evidence="7" id="KW-0222">Digestion</keyword>
<feature type="domain" description="C2H2-type" evidence="20">
    <location>
        <begin position="1668"/>
        <end position="1695"/>
    </location>
</feature>
<keyword evidence="8 17" id="KW-0863">Zinc-finger</keyword>
<evidence type="ECO:0000256" key="13">
    <source>
        <dbReference type="ARBA" id="ARBA00023157"/>
    </source>
</evidence>
<name>A0A553QXS2_9TELE</name>
<feature type="compositionally biased region" description="Polar residues" evidence="19">
    <location>
        <begin position="523"/>
        <end position="535"/>
    </location>
</feature>
<evidence type="ECO:0000313" key="23">
    <source>
        <dbReference type="Proteomes" id="UP000316079"/>
    </source>
</evidence>
<accession>A0A553QXS2</accession>
<comment type="subcellular location">
    <subcellularLocation>
        <location evidence="1">Nucleus</location>
    </subcellularLocation>
    <subcellularLocation>
        <location evidence="2">Secreted</location>
        <location evidence="2">Extracellular space</location>
    </subcellularLocation>
</comment>
<dbReference type="InterPro" id="IPR001314">
    <property type="entry name" value="Peptidase_S1A"/>
</dbReference>
<feature type="domain" description="C2H2-type" evidence="20">
    <location>
        <begin position="1284"/>
        <end position="1307"/>
    </location>
</feature>
<dbReference type="PANTHER" id="PTHR16515">
    <property type="entry name" value="PR DOMAIN ZINC FINGER PROTEIN"/>
    <property type="match status" value="1"/>
</dbReference>
<dbReference type="Gene3D" id="2.40.10.10">
    <property type="entry name" value="Trypsin-like serine proteases"/>
    <property type="match status" value="2"/>
</dbReference>
<feature type="domain" description="C2H2-type" evidence="20">
    <location>
        <begin position="324"/>
        <end position="346"/>
    </location>
</feature>
<dbReference type="PROSITE" id="PS00028">
    <property type="entry name" value="ZINC_FINGER_C2H2_1"/>
    <property type="match status" value="22"/>
</dbReference>
<dbReference type="InterPro" id="IPR033116">
    <property type="entry name" value="TRYPSIN_SER"/>
</dbReference>
<dbReference type="InterPro" id="IPR013087">
    <property type="entry name" value="Znf_C2H2_type"/>
</dbReference>
<evidence type="ECO:0000256" key="9">
    <source>
        <dbReference type="ARBA" id="ARBA00022801"/>
    </source>
</evidence>
<feature type="domain" description="C2H2-type" evidence="20">
    <location>
        <begin position="1205"/>
        <end position="1232"/>
    </location>
</feature>
<evidence type="ECO:0000259" key="20">
    <source>
        <dbReference type="PROSITE" id="PS50157"/>
    </source>
</evidence>
<feature type="domain" description="C2H2-type" evidence="20">
    <location>
        <begin position="212"/>
        <end position="239"/>
    </location>
</feature>
<feature type="region of interest" description="Disordered" evidence="19">
    <location>
        <begin position="1"/>
        <end position="102"/>
    </location>
</feature>
<feature type="domain" description="C2H2-type" evidence="20">
    <location>
        <begin position="2038"/>
        <end position="2063"/>
    </location>
</feature>
<gene>
    <name evidence="22" type="ORF">DNTS_021633</name>
</gene>
<feature type="domain" description="C2H2-type" evidence="20">
    <location>
        <begin position="1910"/>
        <end position="1938"/>
    </location>
</feature>
<dbReference type="GO" id="GO:0004252">
    <property type="term" value="F:serine-type endopeptidase activity"/>
    <property type="evidence" value="ECO:0007669"/>
    <property type="project" value="UniProtKB-EC"/>
</dbReference>
<feature type="region of interest" description="Disordered" evidence="19">
    <location>
        <begin position="1039"/>
        <end position="1087"/>
    </location>
</feature>
<feature type="compositionally biased region" description="Basic and acidic residues" evidence="19">
    <location>
        <begin position="480"/>
        <end position="503"/>
    </location>
</feature>
<feature type="region of interest" description="Disordered" evidence="19">
    <location>
        <begin position="956"/>
        <end position="1022"/>
    </location>
</feature>
<feature type="domain" description="C2H2-type" evidence="20">
    <location>
        <begin position="240"/>
        <end position="267"/>
    </location>
</feature>
<feature type="domain" description="Peptidase S1" evidence="21">
    <location>
        <begin position="2228"/>
        <end position="2452"/>
    </location>
</feature>
<evidence type="ECO:0000256" key="7">
    <source>
        <dbReference type="ARBA" id="ARBA00022757"/>
    </source>
</evidence>
<evidence type="ECO:0000256" key="15">
    <source>
        <dbReference type="ARBA" id="ARBA00036320"/>
    </source>
</evidence>
<comment type="caution">
    <text evidence="22">The sequence shown here is derived from an EMBL/GenBank/DDBJ whole genome shotgun (WGS) entry which is preliminary data.</text>
</comment>
<comment type="catalytic activity">
    <reaction evidence="15">
        <text>Preferential cleavage: Arg-|-Xaa, Lys-|-Xaa.</text>
        <dbReference type="EC" id="3.4.21.4"/>
    </reaction>
</comment>
<organism evidence="22 23">
    <name type="scientific">Danionella cerebrum</name>
    <dbReference type="NCBI Taxonomy" id="2873325"/>
    <lineage>
        <taxon>Eukaryota</taxon>
        <taxon>Metazoa</taxon>
        <taxon>Chordata</taxon>
        <taxon>Craniata</taxon>
        <taxon>Vertebrata</taxon>
        <taxon>Euteleostomi</taxon>
        <taxon>Actinopterygii</taxon>
        <taxon>Neopterygii</taxon>
        <taxon>Teleostei</taxon>
        <taxon>Ostariophysi</taxon>
        <taxon>Cypriniformes</taxon>
        <taxon>Danionidae</taxon>
        <taxon>Danioninae</taxon>
        <taxon>Danionella</taxon>
    </lineage>
</organism>
<evidence type="ECO:0000256" key="4">
    <source>
        <dbReference type="ARBA" id="ARBA00022670"/>
    </source>
</evidence>
<dbReference type="STRING" id="623744.A0A553QXS2"/>
<evidence type="ECO:0000256" key="18">
    <source>
        <dbReference type="RuleBase" id="RU363034"/>
    </source>
</evidence>
<evidence type="ECO:0000256" key="3">
    <source>
        <dbReference type="ARBA" id="ARBA00022525"/>
    </source>
</evidence>
<evidence type="ECO:0000256" key="8">
    <source>
        <dbReference type="ARBA" id="ARBA00022771"/>
    </source>
</evidence>
<dbReference type="EMBL" id="SRMA01025430">
    <property type="protein sequence ID" value="TRY94764.1"/>
    <property type="molecule type" value="Genomic_DNA"/>
</dbReference>
<feature type="region of interest" description="Disordered" evidence="19">
    <location>
        <begin position="1743"/>
        <end position="1770"/>
    </location>
</feature>
<dbReference type="GO" id="GO:0005576">
    <property type="term" value="C:extracellular region"/>
    <property type="evidence" value="ECO:0007669"/>
    <property type="project" value="UniProtKB-SubCell"/>
</dbReference>
<evidence type="ECO:0000259" key="21">
    <source>
        <dbReference type="PROSITE" id="PS50240"/>
    </source>
</evidence>
<evidence type="ECO:0000313" key="22">
    <source>
        <dbReference type="EMBL" id="TRY94764.1"/>
    </source>
</evidence>
<dbReference type="SUPFAM" id="SSF50494">
    <property type="entry name" value="Trypsin-like serine proteases"/>
    <property type="match status" value="1"/>
</dbReference>
<feature type="domain" description="C2H2-type" evidence="20">
    <location>
        <begin position="268"/>
        <end position="295"/>
    </location>
</feature>
<keyword evidence="6" id="KW-0677">Repeat</keyword>
<dbReference type="PROSITE" id="PS50240">
    <property type="entry name" value="TRYPSIN_DOM"/>
    <property type="match status" value="1"/>
</dbReference>
<feature type="domain" description="C2H2-type" evidence="20">
    <location>
        <begin position="2124"/>
        <end position="2151"/>
    </location>
</feature>
<evidence type="ECO:0000256" key="2">
    <source>
        <dbReference type="ARBA" id="ARBA00004239"/>
    </source>
</evidence>
<feature type="domain" description="C2H2-type" evidence="20">
    <location>
        <begin position="1444"/>
        <end position="1471"/>
    </location>
</feature>
<dbReference type="InterPro" id="IPR043504">
    <property type="entry name" value="Peptidase_S1_PA_chymotrypsin"/>
</dbReference>
<dbReference type="GO" id="GO:0007586">
    <property type="term" value="P:digestion"/>
    <property type="evidence" value="ECO:0007669"/>
    <property type="project" value="UniProtKB-KW"/>
</dbReference>
<dbReference type="FunFam" id="3.30.160.60:FF:000100">
    <property type="entry name" value="Zinc finger 45-like"/>
    <property type="match status" value="2"/>
</dbReference>
<keyword evidence="11" id="KW-0862">Zinc</keyword>
<dbReference type="EC" id="3.4.21.4" evidence="16"/>
<dbReference type="SMART" id="SM00355">
    <property type="entry name" value="ZnF_C2H2"/>
    <property type="match status" value="29"/>
</dbReference>
<keyword evidence="3" id="KW-0964">Secreted</keyword>
<keyword evidence="23" id="KW-1185">Reference proteome</keyword>
<feature type="compositionally biased region" description="Basic and acidic residues" evidence="19">
    <location>
        <begin position="75"/>
        <end position="96"/>
    </location>
</feature>
<reference evidence="22 23" key="1">
    <citation type="journal article" date="2019" name="Sci. Data">
        <title>Hybrid genome assembly and annotation of Danionella translucida.</title>
        <authorList>
            <person name="Kadobianskyi M."/>
            <person name="Schulze L."/>
            <person name="Schuelke M."/>
            <person name="Judkewitz B."/>
        </authorList>
    </citation>
    <scope>NUCLEOTIDE SEQUENCE [LARGE SCALE GENOMIC DNA]</scope>
    <source>
        <strain evidence="22 23">Bolton</strain>
    </source>
</reference>
<evidence type="ECO:0000256" key="19">
    <source>
        <dbReference type="SAM" id="MobiDB-lite"/>
    </source>
</evidence>
<dbReference type="SUPFAM" id="SSF57667">
    <property type="entry name" value="beta-beta-alpha zinc fingers"/>
    <property type="match status" value="13"/>
</dbReference>
<feature type="domain" description="C2H2-type" evidence="20">
    <location>
        <begin position="1873"/>
        <end position="1900"/>
    </location>
</feature>
<dbReference type="InterPro" id="IPR050331">
    <property type="entry name" value="Zinc_finger"/>
</dbReference>
<protein>
    <recommendedName>
        <fullName evidence="16">trypsin</fullName>
        <ecNumber evidence="16">3.4.21.4</ecNumber>
    </recommendedName>
</protein>
<feature type="compositionally biased region" description="Basic and acidic residues" evidence="19">
    <location>
        <begin position="22"/>
        <end position="32"/>
    </location>
</feature>
<feature type="domain" description="C2H2-type" evidence="20">
    <location>
        <begin position="2065"/>
        <end position="2092"/>
    </location>
</feature>
<dbReference type="GO" id="GO:0010468">
    <property type="term" value="P:regulation of gene expression"/>
    <property type="evidence" value="ECO:0007669"/>
    <property type="project" value="TreeGrafter"/>
</dbReference>
<evidence type="ECO:0000256" key="16">
    <source>
        <dbReference type="ARBA" id="ARBA00038868"/>
    </source>
</evidence>
<keyword evidence="12" id="KW-0865">Zymogen</keyword>
<feature type="domain" description="C2H2-type" evidence="20">
    <location>
        <begin position="378"/>
        <end position="405"/>
    </location>
</feature>
<evidence type="ECO:0000256" key="17">
    <source>
        <dbReference type="PROSITE-ProRule" id="PRU00042"/>
    </source>
</evidence>
<dbReference type="Pfam" id="PF13912">
    <property type="entry name" value="zf-C2H2_6"/>
    <property type="match status" value="2"/>
</dbReference>
<keyword evidence="4 18" id="KW-0645">Protease</keyword>
<dbReference type="PRINTS" id="PR00722">
    <property type="entry name" value="CHYMOTRYPSIN"/>
</dbReference>
<feature type="domain" description="C2H2-type" evidence="20">
    <location>
        <begin position="296"/>
        <end position="323"/>
    </location>
</feature>
<dbReference type="PROSITE" id="PS00135">
    <property type="entry name" value="TRYPSIN_SER"/>
    <property type="match status" value="1"/>
</dbReference>
<feature type="region of interest" description="Disordered" evidence="19">
    <location>
        <begin position="561"/>
        <end position="585"/>
    </location>
</feature>
<evidence type="ECO:0000256" key="12">
    <source>
        <dbReference type="ARBA" id="ARBA00023145"/>
    </source>
</evidence>
<dbReference type="OrthoDB" id="6105938at2759"/>
<dbReference type="Proteomes" id="UP000316079">
    <property type="component" value="Unassembled WGS sequence"/>
</dbReference>